<keyword evidence="6 14" id="KW-1133">Transmembrane helix</keyword>
<evidence type="ECO:0000313" key="16">
    <source>
        <dbReference type="Proteomes" id="UP000515152"/>
    </source>
</evidence>
<feature type="transmembrane region" description="Helical" evidence="14">
    <location>
        <begin position="63"/>
        <end position="81"/>
    </location>
</feature>
<sequence>MSMNCKNASSISITVMLTAYKDMASSKIVFFIVVLFIYIASVIANVSLLLLTYIDTSLHKPMYIFLFNLIANGMIGSTAVWPKAMVILLTDVATASYESCLTQVFFIGTYGSCNYSVLTVMAYDRFVSIFQPLQYHTIMTPQKVKQLLLAANIMPIALIVGQILMTSRIPLCKSNLHKLFCDNLSVSNLSCDGCFQSQLSNLYGVCLIIVIVVLPIFLILVSYVKIIELSLKSSKNARKKVFETCMPHLIVFVNFSFVSLFSVIYNRVNAYLPGGVNIFVSSSYILLPPLLHPIIYGIKTKEIRQSLSKIKTKAVLALS</sequence>
<organism evidence="16 17">
    <name type="scientific">Clupea harengus</name>
    <name type="common">Atlantic herring</name>
    <dbReference type="NCBI Taxonomy" id="7950"/>
    <lineage>
        <taxon>Eukaryota</taxon>
        <taxon>Metazoa</taxon>
        <taxon>Chordata</taxon>
        <taxon>Craniata</taxon>
        <taxon>Vertebrata</taxon>
        <taxon>Euteleostomi</taxon>
        <taxon>Actinopterygii</taxon>
        <taxon>Neopterygii</taxon>
        <taxon>Teleostei</taxon>
        <taxon>Clupei</taxon>
        <taxon>Clupeiformes</taxon>
        <taxon>Clupeoidei</taxon>
        <taxon>Clupeidae</taxon>
        <taxon>Clupea</taxon>
    </lineage>
</organism>
<dbReference type="Gene3D" id="1.20.1070.10">
    <property type="entry name" value="Rhodopsin 7-helix transmembrane proteins"/>
    <property type="match status" value="1"/>
</dbReference>
<accession>A0A6P3VQD6</accession>
<dbReference type="PRINTS" id="PR00237">
    <property type="entry name" value="GPCRRHODOPSN"/>
</dbReference>
<comment type="subcellular location">
    <subcellularLocation>
        <location evidence="1 14">Cell membrane</location>
        <topology evidence="1 14">Multi-pass membrane protein</topology>
    </subcellularLocation>
</comment>
<evidence type="ECO:0000256" key="14">
    <source>
        <dbReference type="RuleBase" id="RU363047"/>
    </source>
</evidence>
<keyword evidence="3 14" id="KW-0716">Sensory transduction</keyword>
<feature type="transmembrane region" description="Helical" evidence="14">
    <location>
        <begin position="101"/>
        <end position="123"/>
    </location>
</feature>
<feature type="transmembrane region" description="Helical" evidence="14">
    <location>
        <begin position="202"/>
        <end position="224"/>
    </location>
</feature>
<feature type="transmembrane region" description="Helical" evidence="14">
    <location>
        <begin position="277"/>
        <end position="298"/>
    </location>
</feature>
<dbReference type="InterPro" id="IPR017452">
    <property type="entry name" value="GPCR_Rhodpsn_7TM"/>
</dbReference>
<evidence type="ECO:0000256" key="4">
    <source>
        <dbReference type="ARBA" id="ARBA00022692"/>
    </source>
</evidence>
<dbReference type="SUPFAM" id="SSF81321">
    <property type="entry name" value="Family A G protein-coupled receptor-like"/>
    <property type="match status" value="1"/>
</dbReference>
<dbReference type="GO" id="GO:0004930">
    <property type="term" value="F:G protein-coupled receptor activity"/>
    <property type="evidence" value="ECO:0007669"/>
    <property type="project" value="UniProtKB-KW"/>
</dbReference>
<dbReference type="Proteomes" id="UP000515152">
    <property type="component" value="Chromosome 9"/>
</dbReference>
<keyword evidence="12 13" id="KW-0807">Transducer</keyword>
<dbReference type="InterPro" id="IPR000725">
    <property type="entry name" value="Olfact_rcpt"/>
</dbReference>
<reference evidence="17" key="1">
    <citation type="submission" date="2025-08" db="UniProtKB">
        <authorList>
            <consortium name="RefSeq"/>
        </authorList>
    </citation>
    <scope>IDENTIFICATION</scope>
</reference>
<keyword evidence="4 13" id="KW-0812">Transmembrane</keyword>
<feature type="transmembrane region" description="Helical" evidence="14">
    <location>
        <begin position="144"/>
        <end position="165"/>
    </location>
</feature>
<evidence type="ECO:0000256" key="13">
    <source>
        <dbReference type="RuleBase" id="RU000688"/>
    </source>
</evidence>
<dbReference type="AlphaFoldDB" id="A0A6P3VQD6"/>
<dbReference type="PANTHER" id="PTHR26451">
    <property type="entry name" value="G_PROTEIN_RECEP_F1_2 DOMAIN-CONTAINING PROTEIN"/>
    <property type="match status" value="1"/>
</dbReference>
<keyword evidence="11" id="KW-0325">Glycoprotein</keyword>
<feature type="transmembrane region" description="Helical" evidence="14">
    <location>
        <begin position="28"/>
        <end position="51"/>
    </location>
</feature>
<keyword evidence="16" id="KW-1185">Reference proteome</keyword>
<dbReference type="OrthoDB" id="5967898at2759"/>
<evidence type="ECO:0000259" key="15">
    <source>
        <dbReference type="PROSITE" id="PS50262"/>
    </source>
</evidence>
<dbReference type="PROSITE" id="PS50262">
    <property type="entry name" value="G_PROTEIN_RECEP_F1_2"/>
    <property type="match status" value="1"/>
</dbReference>
<evidence type="ECO:0000313" key="17">
    <source>
        <dbReference type="RefSeq" id="XP_012678503.1"/>
    </source>
</evidence>
<dbReference type="GeneID" id="105896302"/>
<comment type="similarity">
    <text evidence="13">Belongs to the G-protein coupled receptor 1 family.</text>
</comment>
<gene>
    <name evidence="17" type="primary">LOC105896302</name>
</gene>
<keyword evidence="2 14" id="KW-1003">Cell membrane</keyword>
<evidence type="ECO:0000256" key="9">
    <source>
        <dbReference type="ARBA" id="ARBA00023157"/>
    </source>
</evidence>
<evidence type="ECO:0000256" key="12">
    <source>
        <dbReference type="ARBA" id="ARBA00023224"/>
    </source>
</evidence>
<dbReference type="PRINTS" id="PR00245">
    <property type="entry name" value="OLFACTORYR"/>
</dbReference>
<evidence type="ECO:0000256" key="1">
    <source>
        <dbReference type="ARBA" id="ARBA00004651"/>
    </source>
</evidence>
<dbReference type="FunFam" id="1.20.1070.10:FF:000024">
    <property type="entry name" value="Olfactory receptor"/>
    <property type="match status" value="1"/>
</dbReference>
<evidence type="ECO:0000256" key="3">
    <source>
        <dbReference type="ARBA" id="ARBA00022606"/>
    </source>
</evidence>
<keyword evidence="5 14" id="KW-0552">Olfaction</keyword>
<feature type="transmembrane region" description="Helical" evidence="14">
    <location>
        <begin position="245"/>
        <end position="265"/>
    </location>
</feature>
<keyword evidence="8 14" id="KW-0472">Membrane</keyword>
<evidence type="ECO:0000256" key="5">
    <source>
        <dbReference type="ARBA" id="ARBA00022725"/>
    </source>
</evidence>
<name>A0A6P3VQD6_CLUHA</name>
<dbReference type="GO" id="GO:0005886">
    <property type="term" value="C:plasma membrane"/>
    <property type="evidence" value="ECO:0007669"/>
    <property type="project" value="UniProtKB-SubCell"/>
</dbReference>
<dbReference type="InterPro" id="IPR052921">
    <property type="entry name" value="GPCR1_Superfamily_Member"/>
</dbReference>
<dbReference type="InterPro" id="IPR000276">
    <property type="entry name" value="GPCR_Rhodpsn"/>
</dbReference>
<evidence type="ECO:0000256" key="10">
    <source>
        <dbReference type="ARBA" id="ARBA00023170"/>
    </source>
</evidence>
<evidence type="ECO:0000256" key="2">
    <source>
        <dbReference type="ARBA" id="ARBA00022475"/>
    </source>
</evidence>
<evidence type="ECO:0000256" key="6">
    <source>
        <dbReference type="ARBA" id="ARBA00022989"/>
    </source>
</evidence>
<keyword evidence="10 13" id="KW-0675">Receptor</keyword>
<proteinExistence type="inferred from homology"/>
<dbReference type="RefSeq" id="XP_012678503.1">
    <property type="nucleotide sequence ID" value="XM_012823049.2"/>
</dbReference>
<keyword evidence="7 13" id="KW-0297">G-protein coupled receptor</keyword>
<keyword evidence="9" id="KW-1015">Disulfide bond</keyword>
<evidence type="ECO:0000256" key="7">
    <source>
        <dbReference type="ARBA" id="ARBA00023040"/>
    </source>
</evidence>
<dbReference type="GO" id="GO:0004984">
    <property type="term" value="F:olfactory receptor activity"/>
    <property type="evidence" value="ECO:0007669"/>
    <property type="project" value="InterPro"/>
</dbReference>
<dbReference type="KEGG" id="char:105896302"/>
<evidence type="ECO:0000256" key="11">
    <source>
        <dbReference type="ARBA" id="ARBA00023180"/>
    </source>
</evidence>
<feature type="domain" description="G-protein coupled receptors family 1 profile" evidence="15">
    <location>
        <begin position="44"/>
        <end position="296"/>
    </location>
</feature>
<protein>
    <recommendedName>
        <fullName evidence="14">Olfactory receptor</fullName>
    </recommendedName>
</protein>
<dbReference type="PROSITE" id="PS00237">
    <property type="entry name" value="G_PROTEIN_RECEP_F1_1"/>
    <property type="match status" value="1"/>
</dbReference>
<dbReference type="PANTHER" id="PTHR26451:SF345">
    <property type="entry name" value="OLFACTORY RECEPTOR"/>
    <property type="match status" value="1"/>
</dbReference>
<dbReference type="GO" id="GO:0005549">
    <property type="term" value="F:odorant binding"/>
    <property type="evidence" value="ECO:0007669"/>
    <property type="project" value="TreeGrafter"/>
</dbReference>
<dbReference type="Pfam" id="PF13853">
    <property type="entry name" value="7tm_4"/>
    <property type="match status" value="1"/>
</dbReference>
<evidence type="ECO:0000256" key="8">
    <source>
        <dbReference type="ARBA" id="ARBA00023136"/>
    </source>
</evidence>